<evidence type="ECO:0000259" key="7">
    <source>
        <dbReference type="PROSITE" id="PS51778"/>
    </source>
</evidence>
<evidence type="ECO:0000256" key="1">
    <source>
        <dbReference type="ARBA" id="ARBA00004370"/>
    </source>
</evidence>
<dbReference type="Pfam" id="PF16016">
    <property type="entry name" value="VASt"/>
    <property type="match status" value="1"/>
</dbReference>
<keyword evidence="5" id="KW-0175">Coiled coil</keyword>
<dbReference type="InterPro" id="IPR056747">
    <property type="entry name" value="VPS13-like_M"/>
</dbReference>
<dbReference type="Pfam" id="PF12624">
    <property type="entry name" value="VPS13_N"/>
    <property type="match status" value="2"/>
</dbReference>
<evidence type="ECO:0000256" key="5">
    <source>
        <dbReference type="SAM" id="Coils"/>
    </source>
</evidence>
<dbReference type="PANTHER" id="PTHR16166">
    <property type="entry name" value="VACUOLAR PROTEIN SORTING-ASSOCIATED PROTEIN VPS13"/>
    <property type="match status" value="1"/>
</dbReference>
<evidence type="ECO:0000256" key="6">
    <source>
        <dbReference type="SAM" id="Phobius"/>
    </source>
</evidence>
<dbReference type="Pfam" id="PF25033">
    <property type="entry name" value="VPS13_M"/>
    <property type="match status" value="1"/>
</dbReference>
<feature type="domain" description="VASt" evidence="7">
    <location>
        <begin position="3358"/>
        <end position="3530"/>
    </location>
</feature>
<reference evidence="8" key="1">
    <citation type="submission" date="2021-02" db="EMBL/GenBank/DDBJ databases">
        <authorList>
            <person name="Nowell W R."/>
        </authorList>
    </citation>
    <scope>NUCLEOTIDE SEQUENCE</scope>
</reference>
<evidence type="ECO:0000256" key="2">
    <source>
        <dbReference type="ARBA" id="ARBA00006545"/>
    </source>
</evidence>
<organism evidence="8 9">
    <name type="scientific">Rotaria sordida</name>
    <dbReference type="NCBI Taxonomy" id="392033"/>
    <lineage>
        <taxon>Eukaryota</taxon>
        <taxon>Metazoa</taxon>
        <taxon>Spiralia</taxon>
        <taxon>Gnathifera</taxon>
        <taxon>Rotifera</taxon>
        <taxon>Eurotatoria</taxon>
        <taxon>Bdelloidea</taxon>
        <taxon>Philodinida</taxon>
        <taxon>Philodinidae</taxon>
        <taxon>Rotaria</taxon>
    </lineage>
</organism>
<protein>
    <recommendedName>
        <fullName evidence="7">VASt domain-containing protein</fullName>
    </recommendedName>
</protein>
<dbReference type="EMBL" id="CAJOBD010000758">
    <property type="protein sequence ID" value="CAF3715642.1"/>
    <property type="molecule type" value="Genomic_DNA"/>
</dbReference>
<evidence type="ECO:0000313" key="9">
    <source>
        <dbReference type="Proteomes" id="UP000663836"/>
    </source>
</evidence>
<dbReference type="GO" id="GO:0006623">
    <property type="term" value="P:protein targeting to vacuole"/>
    <property type="evidence" value="ECO:0007669"/>
    <property type="project" value="TreeGrafter"/>
</dbReference>
<feature type="transmembrane region" description="Helical" evidence="6">
    <location>
        <begin position="3580"/>
        <end position="3600"/>
    </location>
</feature>
<gene>
    <name evidence="8" type="ORF">JBS370_LOCUS10454</name>
</gene>
<keyword evidence="6" id="KW-1133">Transmembrane helix</keyword>
<comment type="similarity">
    <text evidence="2">Belongs to the VPS13 family.</text>
</comment>
<dbReference type="PANTHER" id="PTHR16166:SF93">
    <property type="entry name" value="INTERMEMBRANE LIPID TRANSFER PROTEIN VPS13"/>
    <property type="match status" value="1"/>
</dbReference>
<feature type="coiled-coil region" evidence="5">
    <location>
        <begin position="1333"/>
        <end position="1367"/>
    </location>
</feature>
<evidence type="ECO:0000313" key="8">
    <source>
        <dbReference type="EMBL" id="CAF3715642.1"/>
    </source>
</evidence>
<evidence type="ECO:0000256" key="4">
    <source>
        <dbReference type="ARBA" id="ARBA00023136"/>
    </source>
</evidence>
<dbReference type="Pfam" id="PF25037">
    <property type="entry name" value="VPS13_C"/>
    <property type="match status" value="1"/>
</dbReference>
<comment type="subcellular location">
    <subcellularLocation>
        <location evidence="1">Membrane</location>
    </subcellularLocation>
</comment>
<evidence type="ECO:0000256" key="3">
    <source>
        <dbReference type="ARBA" id="ARBA00022448"/>
    </source>
</evidence>
<keyword evidence="3" id="KW-0813">Transport</keyword>
<dbReference type="GO" id="GO:0016020">
    <property type="term" value="C:membrane"/>
    <property type="evidence" value="ECO:0007669"/>
    <property type="project" value="UniProtKB-SubCell"/>
</dbReference>
<name>A0A818VT46_9BILA</name>
<proteinExistence type="inferred from homology"/>
<dbReference type="PROSITE" id="PS51778">
    <property type="entry name" value="VAST"/>
    <property type="match status" value="1"/>
</dbReference>
<feature type="coiled-coil region" evidence="5">
    <location>
        <begin position="203"/>
        <end position="250"/>
    </location>
</feature>
<dbReference type="InterPro" id="IPR026847">
    <property type="entry name" value="VPS13"/>
</dbReference>
<dbReference type="Proteomes" id="UP000663836">
    <property type="component" value="Unassembled WGS sequence"/>
</dbReference>
<keyword evidence="6" id="KW-0812">Transmembrane</keyword>
<keyword evidence="4 6" id="KW-0472">Membrane</keyword>
<comment type="caution">
    <text evidence="8">The sequence shown here is derived from an EMBL/GenBank/DDBJ whole genome shotgun (WGS) entry which is preliminary data.</text>
</comment>
<dbReference type="InterPro" id="IPR056748">
    <property type="entry name" value="VPS13-like_C"/>
</dbReference>
<dbReference type="InterPro" id="IPR026854">
    <property type="entry name" value="VPS13_N"/>
</dbReference>
<sequence>MMAKNMQIHSDEHRSGYILRLRHFARDAILSIWQRFSGHQYSIPLPFIYLRGDESSHFHERGTKYERWYDYPAYGADIRHGCLPNYFGHILFGKLKSLSNPIHSQYQGDRIYIKPEEYGLQRFPHYIARNVVLENLYLKPNALADLNLPITITIGYLSSIYIFEISCFNSSFVLEKLALQIPWKNLYTHPTKLTIDGLYVHVIPKIEIEYNAKQDEKEQHEAKMKEVNKIEKLRKDKEAFEDINNIEKDNDTFSARMKLQIMQNLELLIHNIHIVYEDKTTKPNHPFAFGITLNYITFQTTNKGWIPTIIKENSPVIYKKNLQTKIAVDTDQVSKDMTYIFRPFNVKTKLIMTMKPRQQKFERPMFYITIDLGHISLNLNRAQYLDILDLLEFQGHITAKLKYIKYRPQKFDKTIEKWIFAYNAIVNEKIKPRLECYKWENIKKHLEYCREYRYIYVQELTGKITDEQKQRTEELEKKLDVFNLTYIRQRAQLEARKKKEQKPKTLLENFSNWWNNKSSQTDPELDLEKILSAEEKEKLYETIGYEGEDTSTLTYPKDYVDIDLSIRLIMLDLNIWSKINENDQQFRVISRAALPDTEIIFKRRPTTSSALFLVSLGSFQVFGIATDLKQSELSNDSRPVLIHPIIQSTLSNNQLEQPKLLEVEFETNPLDRDSGYRIKVISQSVEVKYNAPTINKLIECFEQDTQRNLQGVKQAAYTTYTDVKHRSILLMKYNIETTKVLDIHINLQSPFFILPENGVYYDGCPAICLDMGNLILQQNSMINKNDEETMDNYIQFQLELKNFQLLYANKYENWQNARQQETTRLHLIKPITLSINLFKCLYSDNANFPAWKISGQIPLVSVRISDMRLFKIIKHIQSLPFPQSKYRTITDIENETELWMTPTLIDTTQQTLETIENMTPMKKILEKLANENQKIENKFEEQFTQIEANFKLSQIDLLLEEEKEDRDYPFLRISFISIYVQTFIKTFDIEFQASLDDFIIYHEQFITKDNQHLRFLAAQHEENQNIDKINSKKLVSLHILHTSSNNPLFTSSKYDGLENKIRIHFSKLIVTLQLEALLSIMKFQDNFMQKWPTDIFEEHIEKKQLSEKFSQENKRMSTIEKFVKTNNLSLESTLEIEANLEEFHIVIATMDTQMFDVYIHGVKANMHNTSNETFLNLILTDFCMFDPHMDARFRKIISQQSEDNELLSVSMVLFNYPKIHTKALDDVDCSVKINFAKAKILFLYKYVDQIMGFLDILNISKSAIDVAQNQIDAVYEQVQNLQNQAYKLHLNATFNAPNIIIPINTYSDEALCLDLGKLILQTKFIDDPEIILIEQQQVNIENVRASRVKLNKNNNEIENEIILLKCANLKIDINRLLYPEKIKFTAYISVNMQWDLIHFQLAKDDYLCVMKILMENFNDQTITNIIREQYRYQQEQQKQEEDALRNAVIKKQTAWQIGEIFEKIKVHAEIKKLALTLYLGESNLINRHVKHEENLKLVKVEINIFEVIYRQHSDSSYKVIARVKNFLFDDLRETHRTDTVTHMMDRHFTVDPNAYMLIASLEFKSKDSIRLKDQQRLNIQLESLYICIKLDYLIILKDFFMSNIPIDDKNKSKNQEIIMTTSTLSSIETTNTNVETRIDILVKNPEIILLEDQHNSNSNCLVLNFALDIRALNIGDNTNLFGALNDLTIYSSKFAELKSSKVKYRILQPTKVDLSIIIDLEQQKIDIRFSHIIINITPAAARILIGVTSSLSKHEPTNKQEKFDMQTMFKPKPINESDFWYLQDINDLPSQKNSLIENKKKKEESCLSQQLVLTLTTMEIKLDVGFGLVTKPVVAMCLSNWTVDLKNWSDQMTASLTMNIEAALYNEHTLAWEPLIEPTLDKNTGHLSPWNITCSITPIYPISDRLESSSTNTQQQQQKKISGLNAKQLISIGTQQLLNITITKTGLELIQNLSSLFNDIYNQRLPKNFNENESLLSLVNLTGQDIFIDNLNGLEFTDDITWTSKVMKQNESISLNAPVERLSSTYRLSVMEEQTFKKRQEFSIQFDDHIKLININRTWQRIYDLKPSFIPFFPIQLLCDTQIHNNCRRIILSSIIKIYNNTTLPIAILDFNSNTEKSYHRIGINEYYYVPINLFYKSSNLSISIGVDENNPDGSISDFFEYHWITTMTLEKKLQLKNGKTNHLIVYREIKEAYLENTDQLERNSYSIYIHSTIHLTNLLPIDIQCSINNIEEIYLKPSQLQLITSGGKNSILRFIIPFYNKIKWISDPIDLGIRKRNDPSEQIITFHNSTSTDKQQILRMALRVDLFHESYRLSLYAPFWIVNHTNLKLEFQIGNDRILIKNIENSFLVCPEKYTNDTSEKGQIRLYGVTQNDSMKYWSEEFSLHVIKSIGMANCKGPNDKTYMICVDITTSSFGLTKIVTLSPAMVIINQTSIPIEIVETLRDKEQSQWIFVECDEVIPFWPQNAKEGLMRVRYAHNQKTSKAFSMNKKHHTLLYMNDTERLVIFVEVIATDFDGVRVIFSDYKQVDAPVLLINHTDDQLISFVQKDDMKIQYLVPQYFVYYTWMDPLKPREMIITCNDKSKTIELNPHRGDLDINENYHTVKYIVFIDGVQTVLLFSCDEQIIEATLNIPSSTQSICRRLQLGMPNVGLSIVNDIRREELLYMSLKKSKLIWVQIKKSGMKPFSHDIHTQLEELYRINLQLIETNPNDETLRQTKYHMSDYREVTFYENTAKLVNQKGEHKLAKRQSLNGLWIEYTWSMTNAAFYACINHIQIDNQLEYTNFPSILYPILSKTADSDITEKPFIELSIYESKASQSNIMHFQYCKLLIQEFVLQIDQGLILAILAFLRQEKNTTTPMINMDTDLEYTHKSLRAIIKVQTDTPAGETQMYFDNIHLSPLKIHVSFSMHGLKSNDELFAEYPLVRFLLRTLNVGEVKDVILRLGFYERSFDRFTVTKLTNEVSAHYQNQFFKQIHVLILGLDVLGNPLGIIRGIAEGVESLFYEPYKGAIEGPLEFAEGMATGVLTLVGSTAGTAAGAASRITGVIGQSLAKLTFDEEYKASRIRRREPAAHAITDIAAGGKNVVMGFVNGVTGVVKKPVAGAARSGASGFVKGLGKGLIGLVAQPASGIVDFASTSLDVVKRAATQEQIVRRVRYPRHVGRDGLVRPYIPHEAMGLYILNRLEDRRYAKTDTYVAHITCSESPMSWLMATSKRILFVTEISILGTYEVDWTISYVELYEIPTIIRDKNKIQILVKPQNTGGSDGNRPSGKLVKYRNIDEARNIQVDHDEDNNNKVILHDIINQSNKKKKKKRRRNSTLTIDHTIASVNNNIEINIQTSLTENCIIYRSKCPCDTHYNKQLIEHNYDLPVDKLFDLIFGSNEFVRTYRKAQHFFDQTETEWLINEETNYYERILDYKVPFETRLLGKSTIITREKQTRFHHVPGSHYVVETEVCNQGIKFSDTFALIIRFCLIQISSTTCNLLVTARIHYIKTVNGFIKQFIERNAFSASQDGLKDLNVRLNTLQNSSMDKHSLTNGEVTLAKSIIDHVRRISQPDIHSVHQSLSNNNTNIGSSYEDKFMYILIFLVGILSIIHIYLYYKLTHTDYLLDKLTNLLKIKTTKLKHKISVPDARICPAVRSYIH</sequence>
<dbReference type="InterPro" id="IPR031968">
    <property type="entry name" value="VASt"/>
</dbReference>
<dbReference type="GO" id="GO:0045053">
    <property type="term" value="P:protein retention in Golgi apparatus"/>
    <property type="evidence" value="ECO:0007669"/>
    <property type="project" value="TreeGrafter"/>
</dbReference>
<accession>A0A818VT46</accession>